<gene>
    <name evidence="1" type="ORF">SIL20_20175</name>
</gene>
<evidence type="ECO:0000313" key="2">
    <source>
        <dbReference type="Proteomes" id="UP001282336"/>
    </source>
</evidence>
<proteinExistence type="predicted"/>
<accession>A0AAJ2VW72</accession>
<evidence type="ECO:0000313" key="1">
    <source>
        <dbReference type="EMBL" id="MDX6033822.1"/>
    </source>
</evidence>
<dbReference type="Proteomes" id="UP001282336">
    <property type="component" value="Unassembled WGS sequence"/>
</dbReference>
<dbReference type="Pfam" id="PF10139">
    <property type="entry name" value="Virul_Fac"/>
    <property type="match status" value="1"/>
</dbReference>
<dbReference type="EMBL" id="JAWXRC010000042">
    <property type="protein sequence ID" value="MDX6033822.1"/>
    <property type="molecule type" value="Genomic_DNA"/>
</dbReference>
<dbReference type="RefSeq" id="WP_319630252.1">
    <property type="nucleotide sequence ID" value="NZ_JAWXRB010000045.1"/>
</dbReference>
<name>A0AAJ2VW72_9ENTR</name>
<protein>
    <submittedName>
        <fullName evidence="1">Virulence factor SrfC family protein</fullName>
    </submittedName>
</protein>
<dbReference type="InterPro" id="IPR017030">
    <property type="entry name" value="Vir_effector_SfrC"/>
</dbReference>
<comment type="caution">
    <text evidence="1">The sequence shown here is derived from an EMBL/GenBank/DDBJ whole genome shotgun (WGS) entry which is preliminary data.</text>
</comment>
<dbReference type="PIRSF" id="PIRSF034586">
    <property type="entry name" value="Vir_effector_SfrC"/>
    <property type="match status" value="1"/>
</dbReference>
<sequence length="713" mass="79431">MSQLQTIIDWSRATRRISPIFDTDADALLTRLYQLKAQETALHEAHSAPASIALFGHSQAAKAHLLGALCSSGNGRLLVQAGSKTLDYFTHLNPGHALTRMALRFSHCEQAADDAFPLRLRIMREADLVQVFLAHAVQQGNVRPVAKSVVATRLNAWQSLRQTQPVPGINQEEVAAIARFWQERTPAHQQHIDDTLWQQFIQLLPCLDLSARASAWALLWGEQQELTRQWLTLAHVLQQCGNARELAAPLSLLVDSFTLPAEGFLTPESEPEGETVVHPLRDGTIHSAVSLPLNALALLTIELVLPTENGVLDNVDLIDIPHTAHEDNEALWASKCRWLLDYYRQQYQPDLLLICNAAASRAHIPASARALSKWVGDTQPQHEGDLPGLVWAITPQDDRFVRKLNLDEAVQQLIEKPGQRWGTLQALDGSSLQRLIEWLSQATVPARRVARLQRLAERQHQQLRQIMSGWQQDAGSDAASVRLQAENVVRELQGHAAILGELLEGLLPPLASFELLSQVQQPREEKVSDLFSDNVDLFAQADDSQPNGHAHQDNGFQAHALWVNYLRQWSRSEVHAQRYGLSPAVLQQLADILIITSYRLELPKQLQTVTPDERASAAHLRATISNYLAWLGYADLPVDARPASRVVKGSTLFAPTTSNTERLTQLGERPAHAATRYVYDWLVALFTRATEAPDYRSPQDVSPEARAKLTALL</sequence>
<dbReference type="AlphaFoldDB" id="A0AAJ2VW72"/>
<organism evidence="1 2">
    <name type="scientific">Scandinavium lactucae</name>
    <dbReference type="NCBI Taxonomy" id="3095028"/>
    <lineage>
        <taxon>Bacteria</taxon>
        <taxon>Pseudomonadati</taxon>
        <taxon>Pseudomonadota</taxon>
        <taxon>Gammaproteobacteria</taxon>
        <taxon>Enterobacterales</taxon>
        <taxon>Enterobacteriaceae</taxon>
        <taxon>Scandinavium</taxon>
    </lineage>
</organism>
<reference evidence="1" key="1">
    <citation type="submission" date="2023-11" db="EMBL/GenBank/DDBJ databases">
        <title>Scandinavium wanjuensis sp. nov., isolated from lettuce South Korea.</title>
        <authorList>
            <person name="Park J."/>
            <person name="Park S."/>
            <person name="Oh K.K."/>
            <person name="Cho G.S."/>
            <person name="Franz C.M.A.P."/>
        </authorList>
    </citation>
    <scope>NUCLEOTIDE SEQUENCE</scope>
    <source>
        <strain evidence="1">V105_12</strain>
    </source>
</reference>